<evidence type="ECO:0000256" key="2">
    <source>
        <dbReference type="ARBA" id="ARBA00022723"/>
    </source>
</evidence>
<feature type="binding site" evidence="9">
    <location>
        <begin position="19"/>
        <end position="21"/>
    </location>
    <ligand>
        <name>substrate</name>
    </ligand>
</feature>
<evidence type="ECO:0000256" key="3">
    <source>
        <dbReference type="ARBA" id="ARBA00022741"/>
    </source>
</evidence>
<comment type="pathway">
    <text evidence="9">Carbohydrate metabolism; D-ribose degradation; D-ribose 5-phosphate from beta-D-ribopyranose: step 2/2.</text>
</comment>
<feature type="binding site" evidence="9">
    <location>
        <begin position="47"/>
        <end position="51"/>
    </location>
    <ligand>
        <name>substrate</name>
    </ligand>
</feature>
<comment type="function">
    <text evidence="9">Catalyzes the phosphorylation of ribose at O-5 in a reaction requiring ATP and magnesium. The resulting D-ribose-5-phosphate can then be used either for sythesis of nucleotides, histidine, and tryptophan, or as a component of the pentose phosphate pathway.</text>
</comment>
<keyword evidence="3 9" id="KW-0547">Nucleotide-binding</keyword>
<feature type="binding site" evidence="9">
    <location>
        <position position="290"/>
    </location>
    <ligand>
        <name>K(+)</name>
        <dbReference type="ChEBI" id="CHEBI:29103"/>
    </ligand>
</feature>
<comment type="cofactor">
    <cofactor evidence="9">
        <name>Mg(2+)</name>
        <dbReference type="ChEBI" id="CHEBI:18420"/>
    </cofactor>
    <text evidence="9">Requires a divalent cation, most likely magnesium in vivo, as an electrophilic catalyst to aid phosphoryl group transfer. It is the chelate of the metal and the nucleotide that is the actual substrate.</text>
</comment>
<dbReference type="Proteomes" id="UP001320178">
    <property type="component" value="Unassembled WGS sequence"/>
</dbReference>
<evidence type="ECO:0000256" key="7">
    <source>
        <dbReference type="ARBA" id="ARBA00022958"/>
    </source>
</evidence>
<dbReference type="Pfam" id="PF00294">
    <property type="entry name" value="PfkB"/>
    <property type="match status" value="1"/>
</dbReference>
<feature type="active site" description="Proton acceptor" evidence="9">
    <location>
        <position position="255"/>
    </location>
</feature>
<feature type="binding site" evidence="9">
    <location>
        <position position="255"/>
    </location>
    <ligand>
        <name>substrate</name>
    </ligand>
</feature>
<dbReference type="EMBL" id="JABFTS010000002">
    <property type="protein sequence ID" value="MCE8050851.1"/>
    <property type="molecule type" value="Genomic_DNA"/>
</dbReference>
<dbReference type="CDD" id="cd01174">
    <property type="entry name" value="ribokinase"/>
    <property type="match status" value="1"/>
</dbReference>
<feature type="binding site" evidence="9">
    <location>
        <begin position="223"/>
        <end position="228"/>
    </location>
    <ligand>
        <name>ATP</name>
        <dbReference type="ChEBI" id="CHEBI:30616"/>
    </ligand>
</feature>
<feature type="region of interest" description="Disordered" evidence="10">
    <location>
        <begin position="289"/>
        <end position="311"/>
    </location>
</feature>
<evidence type="ECO:0000256" key="6">
    <source>
        <dbReference type="ARBA" id="ARBA00022842"/>
    </source>
</evidence>
<dbReference type="InterPro" id="IPR029056">
    <property type="entry name" value="Ribokinase-like"/>
</dbReference>
<comment type="activity regulation">
    <text evidence="9">Activated by a monovalent cation that binds near, but not in, the active site. The most likely occupant of the site in vivo is potassium. Ion binding induces a conformational change that may alter substrate affinity.</text>
</comment>
<dbReference type="GO" id="GO:0046872">
    <property type="term" value="F:metal ion binding"/>
    <property type="evidence" value="ECO:0007669"/>
    <property type="project" value="UniProtKB-KW"/>
</dbReference>
<evidence type="ECO:0000313" key="13">
    <source>
        <dbReference type="Proteomes" id="UP001320178"/>
    </source>
</evidence>
<comment type="similarity">
    <text evidence="9">Belongs to the carbohydrate kinase PfkB family. Ribokinase subfamily.</text>
</comment>
<feature type="binding site" evidence="9">
    <location>
        <position position="288"/>
    </location>
    <ligand>
        <name>K(+)</name>
        <dbReference type="ChEBI" id="CHEBI:29103"/>
    </ligand>
</feature>
<dbReference type="InterPro" id="IPR011611">
    <property type="entry name" value="PfkB_dom"/>
</dbReference>
<sequence length="311" mass="33507">MPHNSMLHNSKLHNFGSINLDHFYRVPHLVHPGETLASRSYHLGLGGKGANQSLAMALAGGQVCHWGRLGRQDAWARDRLARAGVDVTHLELVDEPSGHAIIQVDDHGENAIILFPGANHGFTRRHRDALCEAAQPGDWLLVQNECNALAELLECARRQDLAVAFNPAPMSDTVLELPLDACQLLFVNRGEAAWLAGLPETSDAQALLQGLQKRLPQTATVLTLGSEGAWYQAGDERHFQPALPVEPVDTTGAGDTFIGYFMAALQEQRSVPDCLALAAHAAALGVQQSGAADSIPSRDEVERYLTGSQSA</sequence>
<keyword evidence="7 9" id="KW-0630">Potassium</keyword>
<comment type="catalytic activity">
    <reaction evidence="9">
        <text>D-ribose + ATP = D-ribose 5-phosphate + ADP + H(+)</text>
        <dbReference type="Rhea" id="RHEA:13697"/>
        <dbReference type="ChEBI" id="CHEBI:15378"/>
        <dbReference type="ChEBI" id="CHEBI:30616"/>
        <dbReference type="ChEBI" id="CHEBI:47013"/>
        <dbReference type="ChEBI" id="CHEBI:78346"/>
        <dbReference type="ChEBI" id="CHEBI:456216"/>
        <dbReference type="EC" id="2.7.1.15"/>
    </reaction>
</comment>
<evidence type="ECO:0000256" key="4">
    <source>
        <dbReference type="ARBA" id="ARBA00022777"/>
    </source>
</evidence>
<comment type="caution">
    <text evidence="9">Lacks conserved residue(s) required for the propagation of feature annotation.</text>
</comment>
<feature type="binding site" evidence="9">
    <location>
        <position position="251"/>
    </location>
    <ligand>
        <name>K(+)</name>
        <dbReference type="ChEBI" id="CHEBI:29103"/>
    </ligand>
</feature>
<comment type="caution">
    <text evidence="12">The sequence shown here is derived from an EMBL/GenBank/DDBJ whole genome shotgun (WGS) entry which is preliminary data.</text>
</comment>
<dbReference type="HAMAP" id="MF_01987">
    <property type="entry name" value="Ribokinase"/>
    <property type="match status" value="1"/>
</dbReference>
<protein>
    <recommendedName>
        <fullName evidence="9">Ribokinase</fullName>
        <shortName evidence="9">RK</shortName>
        <ecNumber evidence="9">2.7.1.15</ecNumber>
    </recommendedName>
</protein>
<feature type="binding site" evidence="9">
    <location>
        <begin position="254"/>
        <end position="255"/>
    </location>
    <ligand>
        <name>ATP</name>
        <dbReference type="ChEBI" id="CHEBI:30616"/>
    </ligand>
</feature>
<keyword evidence="8 9" id="KW-0119">Carbohydrate metabolism</keyword>
<accession>A0AAW4YSB3</accession>
<dbReference type="GO" id="GO:0005737">
    <property type="term" value="C:cytoplasm"/>
    <property type="evidence" value="ECO:0007669"/>
    <property type="project" value="UniProtKB-SubCell"/>
</dbReference>
<evidence type="ECO:0000259" key="11">
    <source>
        <dbReference type="Pfam" id="PF00294"/>
    </source>
</evidence>
<name>A0AAW4YSB3_9GAMM</name>
<dbReference type="Gene3D" id="3.40.1190.20">
    <property type="match status" value="1"/>
</dbReference>
<feature type="binding site" evidence="9">
    <location>
        <position position="188"/>
    </location>
    <ligand>
        <name>ATP</name>
        <dbReference type="ChEBI" id="CHEBI:30616"/>
    </ligand>
</feature>
<dbReference type="InterPro" id="IPR011877">
    <property type="entry name" value="Ribokinase"/>
</dbReference>
<dbReference type="GO" id="GO:0019303">
    <property type="term" value="P:D-ribose catabolic process"/>
    <property type="evidence" value="ECO:0007669"/>
    <property type="project" value="UniProtKB-UniRule"/>
</dbReference>
<dbReference type="EC" id="2.7.1.15" evidence="9"/>
<dbReference type="GO" id="GO:0004747">
    <property type="term" value="F:ribokinase activity"/>
    <property type="evidence" value="ECO:0007669"/>
    <property type="project" value="UniProtKB-UniRule"/>
</dbReference>
<evidence type="ECO:0000256" key="8">
    <source>
        <dbReference type="ARBA" id="ARBA00023277"/>
    </source>
</evidence>
<dbReference type="PANTHER" id="PTHR10584:SF166">
    <property type="entry name" value="RIBOKINASE"/>
    <property type="match status" value="1"/>
</dbReference>
<feature type="domain" description="Carbohydrate kinase PfkB" evidence="11">
    <location>
        <begin position="14"/>
        <end position="297"/>
    </location>
</feature>
<evidence type="ECO:0000313" key="12">
    <source>
        <dbReference type="EMBL" id="MCE8050851.1"/>
    </source>
</evidence>
<keyword evidence="1 9" id="KW-0808">Transferase</keyword>
<reference evidence="12" key="2">
    <citation type="journal article" date="2021" name="Front. Microbiol.">
        <title>Aerobic Denitrification and Heterotrophic Sulfur Oxidation in the Genus Halomonas Revealed by Six Novel Species Characterizations and Genome-Based Analysis.</title>
        <authorList>
            <person name="Wang L."/>
            <person name="Shao Z."/>
        </authorList>
    </citation>
    <scope>NUCLEOTIDE SEQUENCE</scope>
    <source>
        <strain evidence="12">MCCC 1A05776</strain>
    </source>
</reference>
<keyword evidence="5 9" id="KW-0067">ATP-binding</keyword>
<dbReference type="SUPFAM" id="SSF53613">
    <property type="entry name" value="Ribokinase-like"/>
    <property type="match status" value="1"/>
</dbReference>
<feature type="binding site" evidence="9">
    <location>
        <position position="145"/>
    </location>
    <ligand>
        <name>substrate</name>
    </ligand>
</feature>
<keyword evidence="9" id="KW-0963">Cytoplasm</keyword>
<gene>
    <name evidence="9" type="primary">rbsK</name>
    <name evidence="12" type="ORF">HOP61_06055</name>
</gene>
<dbReference type="RefSeq" id="WP_234238902.1">
    <property type="nucleotide sequence ID" value="NZ_JABFTS010000002.1"/>
</dbReference>
<evidence type="ECO:0000256" key="5">
    <source>
        <dbReference type="ARBA" id="ARBA00022840"/>
    </source>
</evidence>
<reference evidence="12" key="1">
    <citation type="submission" date="2020-05" db="EMBL/GenBank/DDBJ databases">
        <authorList>
            <person name="Wang L."/>
            <person name="Shao Z."/>
        </authorList>
    </citation>
    <scope>NUCLEOTIDE SEQUENCE</scope>
    <source>
        <strain evidence="12">MCCC 1A05776</strain>
    </source>
</reference>
<dbReference type="AlphaFoldDB" id="A0AAW4YSB3"/>
<organism evidence="12 13">
    <name type="scientific">Billgrantia desiderata</name>
    <dbReference type="NCBI Taxonomy" id="52021"/>
    <lineage>
        <taxon>Bacteria</taxon>
        <taxon>Pseudomonadati</taxon>
        <taxon>Pseudomonadota</taxon>
        <taxon>Gammaproteobacteria</taxon>
        <taxon>Oceanospirillales</taxon>
        <taxon>Halomonadaceae</taxon>
        <taxon>Billgrantia</taxon>
    </lineage>
</organism>
<evidence type="ECO:0000256" key="10">
    <source>
        <dbReference type="SAM" id="MobiDB-lite"/>
    </source>
</evidence>
<dbReference type="PRINTS" id="PR00990">
    <property type="entry name" value="RIBOKINASE"/>
</dbReference>
<comment type="subcellular location">
    <subcellularLocation>
        <location evidence="9">Cytoplasm</location>
    </subcellularLocation>
</comment>
<feature type="binding site" evidence="9">
    <location>
        <position position="294"/>
    </location>
    <ligand>
        <name>K(+)</name>
        <dbReference type="ChEBI" id="CHEBI:29103"/>
    </ligand>
</feature>
<dbReference type="PANTHER" id="PTHR10584">
    <property type="entry name" value="SUGAR KINASE"/>
    <property type="match status" value="1"/>
</dbReference>
<keyword evidence="6 9" id="KW-0460">Magnesium</keyword>
<keyword evidence="2 9" id="KW-0479">Metal-binding</keyword>
<comment type="subunit">
    <text evidence="9">Homodimer.</text>
</comment>
<feature type="binding site" evidence="9">
    <location>
        <position position="249"/>
    </location>
    <ligand>
        <name>K(+)</name>
        <dbReference type="ChEBI" id="CHEBI:29103"/>
    </ligand>
</feature>
<feature type="binding site" evidence="9">
    <location>
        <position position="285"/>
    </location>
    <ligand>
        <name>K(+)</name>
        <dbReference type="ChEBI" id="CHEBI:29103"/>
    </ligand>
</feature>
<proteinExistence type="inferred from homology"/>
<evidence type="ECO:0000256" key="1">
    <source>
        <dbReference type="ARBA" id="ARBA00022679"/>
    </source>
</evidence>
<dbReference type="GO" id="GO:0005524">
    <property type="term" value="F:ATP binding"/>
    <property type="evidence" value="ECO:0007669"/>
    <property type="project" value="UniProtKB-UniRule"/>
</dbReference>
<evidence type="ECO:0000256" key="9">
    <source>
        <dbReference type="HAMAP-Rule" id="MF_01987"/>
    </source>
</evidence>
<dbReference type="InterPro" id="IPR002139">
    <property type="entry name" value="Ribo/fructo_kinase"/>
</dbReference>
<keyword evidence="4 9" id="KW-0418">Kinase</keyword>